<gene>
    <name evidence="4" type="ORF">AL072_16010</name>
</gene>
<dbReference type="InterPro" id="IPR011990">
    <property type="entry name" value="TPR-like_helical_dom_sf"/>
</dbReference>
<organism evidence="4 5">
    <name type="scientific">Azospirillum thiophilum</name>
    <dbReference type="NCBI Taxonomy" id="528244"/>
    <lineage>
        <taxon>Bacteria</taxon>
        <taxon>Pseudomonadati</taxon>
        <taxon>Pseudomonadota</taxon>
        <taxon>Alphaproteobacteria</taxon>
        <taxon>Rhodospirillales</taxon>
        <taxon>Azospirillaceae</taxon>
        <taxon>Azospirillum</taxon>
    </lineage>
</organism>
<feature type="repeat" description="TPR" evidence="3">
    <location>
        <begin position="77"/>
        <end position="110"/>
    </location>
</feature>
<keyword evidence="5" id="KW-1185">Reference proteome</keyword>
<dbReference type="Proteomes" id="UP000069935">
    <property type="component" value="Chromosome 2"/>
</dbReference>
<feature type="repeat" description="TPR" evidence="3">
    <location>
        <begin position="286"/>
        <end position="319"/>
    </location>
</feature>
<dbReference type="Gene3D" id="1.25.40.10">
    <property type="entry name" value="Tetratricopeptide repeat domain"/>
    <property type="match status" value="2"/>
</dbReference>
<evidence type="ECO:0000256" key="3">
    <source>
        <dbReference type="PROSITE-ProRule" id="PRU00339"/>
    </source>
</evidence>
<dbReference type="PROSITE" id="PS50005">
    <property type="entry name" value="TPR"/>
    <property type="match status" value="2"/>
</dbReference>
<dbReference type="PANTHER" id="PTHR45586">
    <property type="entry name" value="TPR REPEAT-CONTAINING PROTEIN PA4667"/>
    <property type="match status" value="1"/>
</dbReference>
<evidence type="ECO:0000313" key="5">
    <source>
        <dbReference type="Proteomes" id="UP000069935"/>
    </source>
</evidence>
<dbReference type="Pfam" id="PF13432">
    <property type="entry name" value="TPR_16"/>
    <property type="match status" value="3"/>
</dbReference>
<dbReference type="AlphaFoldDB" id="A0AAC8ZV62"/>
<evidence type="ECO:0000256" key="2">
    <source>
        <dbReference type="ARBA" id="ARBA00022803"/>
    </source>
</evidence>
<dbReference type="InterPro" id="IPR051012">
    <property type="entry name" value="CellSynth/LPSAsmb/PSIAsmb"/>
</dbReference>
<evidence type="ECO:0000313" key="4">
    <source>
        <dbReference type="EMBL" id="ALG72565.1"/>
    </source>
</evidence>
<protein>
    <submittedName>
        <fullName evidence="4">Uncharacterized protein</fullName>
    </submittedName>
</protein>
<dbReference type="KEGG" id="ati:AL072_16010"/>
<dbReference type="PANTHER" id="PTHR45586:SF14">
    <property type="entry name" value="TETRATRICOPEPTIDE TPR_2 REPEAT PROTEIN"/>
    <property type="match status" value="1"/>
</dbReference>
<dbReference type="SMART" id="SM00028">
    <property type="entry name" value="TPR"/>
    <property type="match status" value="6"/>
</dbReference>
<dbReference type="Pfam" id="PF13424">
    <property type="entry name" value="TPR_12"/>
    <property type="match status" value="1"/>
</dbReference>
<keyword evidence="1" id="KW-0677">Repeat</keyword>
<dbReference type="EMBL" id="CP012402">
    <property type="protein sequence ID" value="ALG72565.1"/>
    <property type="molecule type" value="Genomic_DNA"/>
</dbReference>
<reference evidence="4 5" key="2">
    <citation type="journal article" date="2016" name="Genome Announc.">
        <title>Complete Genome Sequence of a Strain of Azospirillum thiophilum Isolated from a Sulfide Spring.</title>
        <authorList>
            <person name="Fomenkov A."/>
            <person name="Vincze T."/>
            <person name="Grabovich M."/>
            <person name="Anton B.P."/>
            <person name="Dubinina G."/>
            <person name="Orlova M."/>
            <person name="Belousova E."/>
            <person name="Roberts R.J."/>
        </authorList>
    </citation>
    <scope>NUCLEOTIDE SEQUENCE [LARGE SCALE GENOMIC DNA]</scope>
    <source>
        <strain evidence="4 5">BV-S</strain>
    </source>
</reference>
<name>A0AAC8ZV62_9PROT</name>
<dbReference type="RefSeq" id="WP_045583210.1">
    <property type="nucleotide sequence ID" value="NZ_CP012402.1"/>
</dbReference>
<reference evidence="5" key="1">
    <citation type="submission" date="2015-08" db="EMBL/GenBank/DDBJ databases">
        <title>Complete Genome Sequence of Azospirillum thiophilum BV-S.</title>
        <authorList>
            <person name="Fomenkov A."/>
            <person name="Vincze T."/>
            <person name="Grabovich M."/>
            <person name="Dubinina G."/>
            <person name="Orlova M."/>
            <person name="Belousova E."/>
            <person name="Roberts R.J."/>
        </authorList>
    </citation>
    <scope>NUCLEOTIDE SEQUENCE [LARGE SCALE GENOMIC DNA]</scope>
    <source>
        <strain evidence="5">BV-S</strain>
    </source>
</reference>
<proteinExistence type="predicted"/>
<accession>A0AAC8ZV62</accession>
<dbReference type="SUPFAM" id="SSF48452">
    <property type="entry name" value="TPR-like"/>
    <property type="match status" value="2"/>
</dbReference>
<sequence length="635" mass="67837">MTTERFDTPAHALDRALEEQRAGRPGQAVGILAQLVRAFPGYTPAYVMLGGLQVTLGRLDDAVRTLGVALLQDERSAAAYSNLGNAHRLAGRLDEAILCLRRALQLEREGPHPQSPAIRCNHASALDAAGRREEAAALYKEAIRLFPDSDQPLLGLAEMLGRAGNLAAAISLTRQAVRVADEKLAPLLGLSQLYRRAGWFAAALDTTERALSLDSSNPRALFDHGLNCLALGRTDEALRRLDEAKTLMPRLPGIELWRGRALLAAGRARDAARIFIALIRETPGDAGPYLGLGQALRTEGKLDDALKCFAQALDRDPALLPAEKHRVETLLVKGDHAGAWPAYARLMDAHGSGEAGGPGGDAEEPFRALPPWCGEPLEGATLVVDARLPLIDAILFARFLPALAEGAAEGAGRLEVRTTPALAPLFARLPGVAAVRVRAGAFDAGTLRYSLAALPGDFRIRPDGLAPWQPYLGLPTAGDPSDGAPPGDDPAPCAGRLRVAVQGRRLRDRAKGWFADADALERGPETDWTLDGDGCAVGSPVELLALLDGFDALISPDHPLAHLAAAAGKPVLVALTDDGSRPVHWVWPRDRADSAWYPTARIRRSAPSLPNANADFDLDTDVRGWLATLRKDGRR</sequence>
<keyword evidence="2 3" id="KW-0802">TPR repeat</keyword>
<evidence type="ECO:0000256" key="1">
    <source>
        <dbReference type="ARBA" id="ARBA00022737"/>
    </source>
</evidence>
<dbReference type="InterPro" id="IPR019734">
    <property type="entry name" value="TPR_rpt"/>
</dbReference>